<evidence type="ECO:0000313" key="1">
    <source>
        <dbReference type="EMBL" id="GGD42879.1"/>
    </source>
</evidence>
<dbReference type="SUPFAM" id="SSF49464">
    <property type="entry name" value="Carboxypeptidase regulatory domain-like"/>
    <property type="match status" value="1"/>
</dbReference>
<dbReference type="InterPro" id="IPR008969">
    <property type="entry name" value="CarboxyPept-like_regulatory"/>
</dbReference>
<proteinExistence type="predicted"/>
<evidence type="ECO:0000313" key="2">
    <source>
        <dbReference type="Proteomes" id="UP000625780"/>
    </source>
</evidence>
<accession>A0ABQ1QU19</accession>
<dbReference type="Proteomes" id="UP000625780">
    <property type="component" value="Unassembled WGS sequence"/>
</dbReference>
<dbReference type="Gene3D" id="2.60.40.1120">
    <property type="entry name" value="Carboxypeptidase-like, regulatory domain"/>
    <property type="match status" value="1"/>
</dbReference>
<evidence type="ECO:0008006" key="3">
    <source>
        <dbReference type="Google" id="ProtNLM"/>
    </source>
</evidence>
<gene>
    <name evidence="1" type="ORF">GCM10011361_07310</name>
</gene>
<dbReference type="Pfam" id="PF13715">
    <property type="entry name" value="CarbopepD_reg_2"/>
    <property type="match status" value="1"/>
</dbReference>
<organism evidence="1 2">
    <name type="scientific">Muriicola marianensis</name>
    <dbReference type="NCBI Taxonomy" id="1324801"/>
    <lineage>
        <taxon>Bacteria</taxon>
        <taxon>Pseudomonadati</taxon>
        <taxon>Bacteroidota</taxon>
        <taxon>Flavobacteriia</taxon>
        <taxon>Flavobacteriales</taxon>
        <taxon>Flavobacteriaceae</taxon>
        <taxon>Muriicola</taxon>
    </lineage>
</organism>
<comment type="caution">
    <text evidence="1">The sequence shown here is derived from an EMBL/GenBank/DDBJ whole genome shotgun (WGS) entry which is preliminary data.</text>
</comment>
<reference evidence="2" key="1">
    <citation type="journal article" date="2019" name="Int. J. Syst. Evol. Microbiol.">
        <title>The Global Catalogue of Microorganisms (GCM) 10K type strain sequencing project: providing services to taxonomists for standard genome sequencing and annotation.</title>
        <authorList>
            <consortium name="The Broad Institute Genomics Platform"/>
            <consortium name="The Broad Institute Genome Sequencing Center for Infectious Disease"/>
            <person name="Wu L."/>
            <person name="Ma J."/>
        </authorList>
    </citation>
    <scope>NUCLEOTIDE SEQUENCE [LARGE SCALE GENOMIC DNA]</scope>
    <source>
        <strain evidence="2">CGMCC 1.12606</strain>
    </source>
</reference>
<name>A0ABQ1QU19_9FLAO</name>
<protein>
    <recommendedName>
        <fullName evidence="3">Carboxypeptidase-like regulatory domain-containing protein</fullName>
    </recommendedName>
</protein>
<keyword evidence="2" id="KW-1185">Reference proteome</keyword>
<dbReference type="EMBL" id="BMFH01000001">
    <property type="protein sequence ID" value="GGD42879.1"/>
    <property type="molecule type" value="Genomic_DNA"/>
</dbReference>
<dbReference type="RefSeq" id="WP_229732469.1">
    <property type="nucleotide sequence ID" value="NZ_BMFH01000001.1"/>
</dbReference>
<sequence>MKKKWINKHEVTGMKAIPIWIFVLLLSLVFSAPTYAFQDMGEQDVSYASYKGEVVDSETNKPLIFATLTVSGSNISTVTNTEGAFLLKVPTDMESTSVEVSFLGYRSKTVPLSTLKTEDNTISLDVLVTELPEVNVTVPKDAVTLVKETLRRKGENYVNDPSVMTAFYRETIKRRRRNVSLSEAVVSIFKTPYTSPRRDAVQMYKSRKSTDYSKLDTLVLKLQGGPFNALYVDVMKYPEYIFGEESIDNYNFRFDRSTRINDRLIYVISFNQREDVLEPLYRGELYIDVQNKVLTSAIYSLNITDRDLASRLFVRKKPWNARVYPEEVAYRVDYREKNGKWYYGYSNAVLEFKIDWDKKLFNSIYSMTCEMAVTDWEQNPELSEPRFRDRLKSTMILSDEASGFSDPDFWGEYNIIEPEKSIESAIRKIQRQLRKQG</sequence>